<dbReference type="PROSITE" id="PS51257">
    <property type="entry name" value="PROKAR_LIPOPROTEIN"/>
    <property type="match status" value="1"/>
</dbReference>
<keyword evidence="1" id="KW-0408">Iron</keyword>
<dbReference type="Pfam" id="PF03171">
    <property type="entry name" value="2OG-FeII_Oxy"/>
    <property type="match status" value="1"/>
</dbReference>
<comment type="similarity">
    <text evidence="1">Belongs to the iron/ascorbate-dependent oxidoreductase family.</text>
</comment>
<evidence type="ECO:0000313" key="4">
    <source>
        <dbReference type="EMBL" id="AIW06449.1"/>
    </source>
</evidence>
<keyword evidence="1" id="KW-0479">Metal-binding</keyword>
<keyword evidence="1" id="KW-0560">Oxidoreductase</keyword>
<dbReference type="InterPro" id="IPR050231">
    <property type="entry name" value="Iron_ascorbate_oxido_reductase"/>
</dbReference>
<proteinExistence type="evidence at transcript level"/>
<feature type="compositionally biased region" description="Polar residues" evidence="2">
    <location>
        <begin position="361"/>
        <end position="375"/>
    </location>
</feature>
<dbReference type="AlphaFoldDB" id="A0A0A0RVU6"/>
<sequence>MWRRVLLAALVAALVASLACYIAFRRSTKRGVFDSIARIPYSSLLSNDPSIRKDLFQSMREFGIFFVQDIPSYNASSELLHLKHFFALPLPIKMEHAVRKHNGNNINVYRGYGPLSVNQGTQFKETFNIGPHEVHPAYNDSGSALERMRSVGKERNVWPRTGEPEFDERFKELFTSGFALRRSIALATIRTVCRHLKFPHLIDLFTHHEFSTLGLRKYPLRTSINKGTLSSHDDVLLTELEHVDSTVTVLSTFNNTGLQALYKGQYWDVPVSGDGFLINIGTLVEDMTDGEIISVRHRVIQIDKVRYSIPFFFNPSFDADISRSMSGKLTKAGEKYRTFGEWMSDYLPRVEPGLLKPAPSQPSQQMVEDQGQLETDQAELDDAKSGTLARLTLN</sequence>
<dbReference type="InterPro" id="IPR026992">
    <property type="entry name" value="DIOX_N"/>
</dbReference>
<dbReference type="Gene3D" id="2.60.120.330">
    <property type="entry name" value="B-lactam Antibiotic, Isopenicillin N Synthase, Chain"/>
    <property type="match status" value="1"/>
</dbReference>
<reference evidence="4" key="1">
    <citation type="journal article" date="2015" name="PLoS ONE">
        <title>Occurrence of Isopenicillin-N-Synthase Homologs in Bioluminescent Ctenophores and Implications for Coelenterazine Biosynthesis.</title>
        <authorList>
            <person name="Francis W.R."/>
            <person name="Shaner N.C."/>
            <person name="Christianson L.M."/>
            <person name="Powers M.L."/>
            <person name="Haddock S.H."/>
        </authorList>
    </citation>
    <scope>NUCLEOTIDE SEQUENCE</scope>
</reference>
<accession>A0A0A0RVU6</accession>
<dbReference type="SUPFAM" id="SSF51197">
    <property type="entry name" value="Clavaminate synthase-like"/>
    <property type="match status" value="1"/>
</dbReference>
<protein>
    <submittedName>
        <fullName evidence="4">Putative isopenicillin-n-synthase</fullName>
    </submittedName>
</protein>
<evidence type="ECO:0000259" key="3">
    <source>
        <dbReference type="PROSITE" id="PS51471"/>
    </source>
</evidence>
<dbReference type="EMBL" id="KM233799">
    <property type="protein sequence ID" value="AIW06449.1"/>
    <property type="molecule type" value="mRNA"/>
</dbReference>
<dbReference type="GO" id="GO:0046872">
    <property type="term" value="F:metal ion binding"/>
    <property type="evidence" value="ECO:0007669"/>
    <property type="project" value="UniProtKB-KW"/>
</dbReference>
<dbReference type="PANTHER" id="PTHR47990">
    <property type="entry name" value="2-OXOGLUTARATE (2OG) AND FE(II)-DEPENDENT OXYGENASE SUPERFAMILY PROTEIN-RELATED"/>
    <property type="match status" value="1"/>
</dbReference>
<dbReference type="InterPro" id="IPR005123">
    <property type="entry name" value="Oxoglu/Fe-dep_dioxygenase_dom"/>
</dbReference>
<feature type="domain" description="Fe2OG dioxygenase" evidence="3">
    <location>
        <begin position="209"/>
        <end position="315"/>
    </location>
</feature>
<feature type="region of interest" description="Disordered" evidence="2">
    <location>
        <begin position="353"/>
        <end position="394"/>
    </location>
</feature>
<dbReference type="Pfam" id="PF14226">
    <property type="entry name" value="DIOX_N"/>
    <property type="match status" value="1"/>
</dbReference>
<dbReference type="InterPro" id="IPR027443">
    <property type="entry name" value="IPNS-like_sf"/>
</dbReference>
<dbReference type="InterPro" id="IPR044861">
    <property type="entry name" value="IPNS-like_FE2OG_OXY"/>
</dbReference>
<organism evidence="4">
    <name type="scientific">Ctenophora sp. B WRF-2014</name>
    <dbReference type="NCBI Taxonomy" id="1567048"/>
    <lineage>
        <taxon>Eukaryota</taxon>
        <taxon>Metazoa</taxon>
        <taxon>Ctenophora</taxon>
    </lineage>
</organism>
<dbReference type="PROSITE" id="PS51471">
    <property type="entry name" value="FE2OG_OXY"/>
    <property type="match status" value="1"/>
</dbReference>
<name>A0A0A0RVU6_9METZ</name>
<evidence type="ECO:0000256" key="1">
    <source>
        <dbReference type="RuleBase" id="RU003682"/>
    </source>
</evidence>
<evidence type="ECO:0000256" key="2">
    <source>
        <dbReference type="SAM" id="MobiDB-lite"/>
    </source>
</evidence>
<dbReference type="GO" id="GO:0016491">
    <property type="term" value="F:oxidoreductase activity"/>
    <property type="evidence" value="ECO:0007669"/>
    <property type="project" value="UniProtKB-KW"/>
</dbReference>